<reference evidence="8" key="1">
    <citation type="submission" date="2020-01" db="EMBL/GenBank/DDBJ databases">
        <authorList>
            <person name="Meier V. D."/>
            <person name="Meier V D."/>
        </authorList>
    </citation>
    <scope>NUCLEOTIDE SEQUENCE</scope>
    <source>
        <strain evidence="8">HLG_WM_MAG_09</strain>
    </source>
</reference>
<keyword evidence="4" id="KW-0808">Transferase</keyword>
<dbReference type="GO" id="GO:0016747">
    <property type="term" value="F:acyltransferase activity, transferring groups other than amino-acyl groups"/>
    <property type="evidence" value="ECO:0007669"/>
    <property type="project" value="InterPro"/>
</dbReference>
<keyword evidence="2" id="KW-0678">Repressor</keyword>
<evidence type="ECO:0000256" key="2">
    <source>
        <dbReference type="ARBA" id="ARBA00022491"/>
    </source>
</evidence>
<dbReference type="PANTHER" id="PTHR36449">
    <property type="entry name" value="ACETYLTRANSFERASE-RELATED"/>
    <property type="match status" value="1"/>
</dbReference>
<evidence type="ECO:0000313" key="8">
    <source>
        <dbReference type="EMBL" id="CAA6805273.1"/>
    </source>
</evidence>
<organism evidence="8">
    <name type="scientific">uncultured Thiotrichaceae bacterium</name>
    <dbReference type="NCBI Taxonomy" id="298394"/>
    <lineage>
        <taxon>Bacteria</taxon>
        <taxon>Pseudomonadati</taxon>
        <taxon>Pseudomonadota</taxon>
        <taxon>Gammaproteobacteria</taxon>
        <taxon>Thiotrichales</taxon>
        <taxon>Thiotrichaceae</taxon>
        <taxon>environmental samples</taxon>
    </lineage>
</organism>
<gene>
    <name evidence="8" type="ORF">HELGO_WM30549</name>
</gene>
<proteinExistence type="inferred from homology"/>
<dbReference type="PROSITE" id="PS51186">
    <property type="entry name" value="GNAT"/>
    <property type="match status" value="1"/>
</dbReference>
<feature type="domain" description="N-acetyltransferase" evidence="7">
    <location>
        <begin position="3"/>
        <end position="166"/>
    </location>
</feature>
<keyword evidence="8" id="KW-0689">Ribosomal protein</keyword>
<keyword evidence="3" id="KW-1277">Toxin-antitoxin system</keyword>
<accession>A0A6S6SA73</accession>
<sequence length="172" mass="19508">MEINLRKLDSKDDRSHFSSGDIELDRFFQRYAGQNQFRHYVGITYITEYKGSITGFVTVSSGEITIDRLDGKLRKRLPDYPLPVLRIARLAVDQNFQGYGIGKHLLRSMLKLALQMRDQAWCVGIVVDAKPDAIGFYRSLGFEALDLISGELGDRPEPTPMFLPIKVVAKLV</sequence>
<comment type="catalytic activity">
    <reaction evidence="6">
        <text>glycyl-tRNA(Gly) + acetyl-CoA = N-acetylglycyl-tRNA(Gly) + CoA + H(+)</text>
        <dbReference type="Rhea" id="RHEA:81867"/>
        <dbReference type="Rhea" id="RHEA-COMP:9683"/>
        <dbReference type="Rhea" id="RHEA-COMP:19766"/>
        <dbReference type="ChEBI" id="CHEBI:15378"/>
        <dbReference type="ChEBI" id="CHEBI:57287"/>
        <dbReference type="ChEBI" id="CHEBI:57288"/>
        <dbReference type="ChEBI" id="CHEBI:78522"/>
        <dbReference type="ChEBI" id="CHEBI:232036"/>
    </reaction>
</comment>
<evidence type="ECO:0000256" key="3">
    <source>
        <dbReference type="ARBA" id="ARBA00022649"/>
    </source>
</evidence>
<dbReference type="PANTHER" id="PTHR36449:SF1">
    <property type="entry name" value="ACETYLTRANSFERASE"/>
    <property type="match status" value="1"/>
</dbReference>
<dbReference type="CDD" id="cd04301">
    <property type="entry name" value="NAT_SF"/>
    <property type="match status" value="1"/>
</dbReference>
<dbReference type="GO" id="GO:0005840">
    <property type="term" value="C:ribosome"/>
    <property type="evidence" value="ECO:0007669"/>
    <property type="project" value="UniProtKB-KW"/>
</dbReference>
<dbReference type="SUPFAM" id="SSF55729">
    <property type="entry name" value="Acyl-CoA N-acyltransferases (Nat)"/>
    <property type="match status" value="1"/>
</dbReference>
<dbReference type="InterPro" id="IPR000182">
    <property type="entry name" value="GNAT_dom"/>
</dbReference>
<evidence type="ECO:0000256" key="6">
    <source>
        <dbReference type="ARBA" id="ARBA00049880"/>
    </source>
</evidence>
<dbReference type="InterPro" id="IPR016181">
    <property type="entry name" value="Acyl_CoA_acyltransferase"/>
</dbReference>
<evidence type="ECO:0000256" key="1">
    <source>
        <dbReference type="ARBA" id="ARBA00009342"/>
    </source>
</evidence>
<comment type="similarity">
    <text evidence="1">Belongs to the acetyltransferase family. GNAT subfamily.</text>
</comment>
<keyword evidence="8" id="KW-0687">Ribonucleoprotein</keyword>
<dbReference type="AlphaFoldDB" id="A0A6S6SA73"/>
<keyword evidence="5" id="KW-0012">Acyltransferase</keyword>
<dbReference type="EMBL" id="CACVAT010000080">
    <property type="protein sequence ID" value="CAA6805273.1"/>
    <property type="molecule type" value="Genomic_DNA"/>
</dbReference>
<evidence type="ECO:0000256" key="5">
    <source>
        <dbReference type="ARBA" id="ARBA00023315"/>
    </source>
</evidence>
<dbReference type="Pfam" id="PF13508">
    <property type="entry name" value="Acetyltransf_7"/>
    <property type="match status" value="1"/>
</dbReference>
<evidence type="ECO:0000256" key="4">
    <source>
        <dbReference type="ARBA" id="ARBA00022679"/>
    </source>
</evidence>
<dbReference type="Gene3D" id="3.40.630.30">
    <property type="match status" value="1"/>
</dbReference>
<name>A0A6S6SA73_9GAMM</name>
<protein>
    <submittedName>
        <fullName evidence="8">Ribosomal protein S18 acetylase RimI</fullName>
    </submittedName>
</protein>
<evidence type="ECO:0000259" key="7">
    <source>
        <dbReference type="PROSITE" id="PS51186"/>
    </source>
</evidence>